<name>A0A382MQV2_9ZZZZ</name>
<dbReference type="CDD" id="cd07185">
    <property type="entry name" value="OmpA_C-like"/>
    <property type="match status" value="1"/>
</dbReference>
<feature type="domain" description="OmpA-like" evidence="4">
    <location>
        <begin position="1"/>
        <end position="106"/>
    </location>
</feature>
<evidence type="ECO:0000256" key="3">
    <source>
        <dbReference type="ARBA" id="ARBA00023237"/>
    </source>
</evidence>
<dbReference type="Pfam" id="PF00691">
    <property type="entry name" value="OmpA"/>
    <property type="match status" value="1"/>
</dbReference>
<keyword evidence="3" id="KW-0998">Cell outer membrane</keyword>
<protein>
    <recommendedName>
        <fullName evidence="4">OmpA-like domain-containing protein</fullName>
    </recommendedName>
</protein>
<dbReference type="Gene3D" id="3.30.1330.60">
    <property type="entry name" value="OmpA-like domain"/>
    <property type="match status" value="1"/>
</dbReference>
<comment type="subcellular location">
    <subcellularLocation>
        <location evidence="1">Cell outer membrane</location>
    </subcellularLocation>
</comment>
<sequence>VHFDFDRFTLRPGAARILDEAIAAMNDDPELSLTLEGHTCNIGTSEYNQALGERRASSVRDYLTSRGIAANRLQTVAFGEERPMHDNAREETRRLNRRAALVVRMQ</sequence>
<dbReference type="EMBL" id="UINC01094522">
    <property type="protein sequence ID" value="SVC49832.1"/>
    <property type="molecule type" value="Genomic_DNA"/>
</dbReference>
<dbReference type="PROSITE" id="PS51123">
    <property type="entry name" value="OMPA_2"/>
    <property type="match status" value="1"/>
</dbReference>
<dbReference type="SUPFAM" id="SSF103088">
    <property type="entry name" value="OmpA-like"/>
    <property type="match status" value="1"/>
</dbReference>
<dbReference type="InterPro" id="IPR050330">
    <property type="entry name" value="Bact_OuterMem_StrucFunc"/>
</dbReference>
<evidence type="ECO:0000256" key="1">
    <source>
        <dbReference type="ARBA" id="ARBA00004442"/>
    </source>
</evidence>
<reference evidence="5" key="1">
    <citation type="submission" date="2018-05" db="EMBL/GenBank/DDBJ databases">
        <authorList>
            <person name="Lanie J.A."/>
            <person name="Ng W.-L."/>
            <person name="Kazmierczak K.M."/>
            <person name="Andrzejewski T.M."/>
            <person name="Davidsen T.M."/>
            <person name="Wayne K.J."/>
            <person name="Tettelin H."/>
            <person name="Glass J.I."/>
            <person name="Rusch D."/>
            <person name="Podicherti R."/>
            <person name="Tsui H.-C.T."/>
            <person name="Winkler M.E."/>
        </authorList>
    </citation>
    <scope>NUCLEOTIDE SEQUENCE</scope>
</reference>
<dbReference type="InterPro" id="IPR006664">
    <property type="entry name" value="OMP_bac"/>
</dbReference>
<dbReference type="GO" id="GO:0009279">
    <property type="term" value="C:cell outer membrane"/>
    <property type="evidence" value="ECO:0007669"/>
    <property type="project" value="UniProtKB-SubCell"/>
</dbReference>
<evidence type="ECO:0000256" key="2">
    <source>
        <dbReference type="ARBA" id="ARBA00023136"/>
    </source>
</evidence>
<organism evidence="5">
    <name type="scientific">marine metagenome</name>
    <dbReference type="NCBI Taxonomy" id="408172"/>
    <lineage>
        <taxon>unclassified sequences</taxon>
        <taxon>metagenomes</taxon>
        <taxon>ecological metagenomes</taxon>
    </lineage>
</organism>
<evidence type="ECO:0000313" key="5">
    <source>
        <dbReference type="EMBL" id="SVC49832.1"/>
    </source>
</evidence>
<feature type="non-terminal residue" evidence="5">
    <location>
        <position position="1"/>
    </location>
</feature>
<dbReference type="PANTHER" id="PTHR30329:SF21">
    <property type="entry name" value="LIPOPROTEIN YIAD-RELATED"/>
    <property type="match status" value="1"/>
</dbReference>
<dbReference type="PRINTS" id="PR01023">
    <property type="entry name" value="NAFLGMOTY"/>
</dbReference>
<dbReference type="AlphaFoldDB" id="A0A382MQV2"/>
<accession>A0A382MQV2</accession>
<dbReference type="InterPro" id="IPR006665">
    <property type="entry name" value="OmpA-like"/>
</dbReference>
<keyword evidence="2" id="KW-0472">Membrane</keyword>
<dbReference type="PANTHER" id="PTHR30329">
    <property type="entry name" value="STATOR ELEMENT OF FLAGELLAR MOTOR COMPLEX"/>
    <property type="match status" value="1"/>
</dbReference>
<dbReference type="PRINTS" id="PR01021">
    <property type="entry name" value="OMPADOMAIN"/>
</dbReference>
<proteinExistence type="predicted"/>
<gene>
    <name evidence="5" type="ORF">METZ01_LOCUS302686</name>
</gene>
<dbReference type="InterPro" id="IPR036737">
    <property type="entry name" value="OmpA-like_sf"/>
</dbReference>
<evidence type="ECO:0000259" key="4">
    <source>
        <dbReference type="PROSITE" id="PS51123"/>
    </source>
</evidence>